<accession>A0ABS1NXT0</accession>
<protein>
    <submittedName>
        <fullName evidence="1">Uncharacterized protein</fullName>
    </submittedName>
</protein>
<comment type="caution">
    <text evidence="1">The sequence shown here is derived from an EMBL/GenBank/DDBJ whole genome shotgun (WGS) entry which is preliminary data.</text>
</comment>
<name>A0ABS1NXT0_9ACTN</name>
<sequence>MEWKQWAFYEATGGDRVSLLSWNDGHWAVCWAYAAPHSGMQLVSYDEGRAKEVFDTSREQAEAQEGLSFDSRAAWQNGSL</sequence>
<dbReference type="EMBL" id="JAERRH010000003">
    <property type="protein sequence ID" value="MBL1104914.1"/>
    <property type="molecule type" value="Genomic_DNA"/>
</dbReference>
<evidence type="ECO:0000313" key="2">
    <source>
        <dbReference type="Proteomes" id="UP000621386"/>
    </source>
</evidence>
<organism evidence="1 2">
    <name type="scientific">Streptomyces musisoli</name>
    <dbReference type="NCBI Taxonomy" id="2802280"/>
    <lineage>
        <taxon>Bacteria</taxon>
        <taxon>Bacillati</taxon>
        <taxon>Actinomycetota</taxon>
        <taxon>Actinomycetes</taxon>
        <taxon>Kitasatosporales</taxon>
        <taxon>Streptomycetaceae</taxon>
        <taxon>Streptomyces</taxon>
    </lineage>
</organism>
<reference evidence="1 2" key="1">
    <citation type="submission" date="2021-01" db="EMBL/GenBank/DDBJ databases">
        <title>WGS of actinomycetes isolated from Thailand.</title>
        <authorList>
            <person name="Thawai C."/>
        </authorList>
    </citation>
    <scope>NUCLEOTIDE SEQUENCE [LARGE SCALE GENOMIC DNA]</scope>
    <source>
        <strain evidence="1 2">CH5-8</strain>
    </source>
</reference>
<keyword evidence="2" id="KW-1185">Reference proteome</keyword>
<proteinExistence type="predicted"/>
<evidence type="ECO:0000313" key="1">
    <source>
        <dbReference type="EMBL" id="MBL1104914.1"/>
    </source>
</evidence>
<gene>
    <name evidence="1" type="ORF">JK361_09960</name>
</gene>
<dbReference type="RefSeq" id="WP_201815355.1">
    <property type="nucleotide sequence ID" value="NZ_JAERRH010000003.1"/>
</dbReference>
<dbReference type="Proteomes" id="UP000621386">
    <property type="component" value="Unassembled WGS sequence"/>
</dbReference>